<evidence type="ECO:0000313" key="3">
    <source>
        <dbReference type="EMBL" id="OUS41982.1"/>
    </source>
</evidence>
<dbReference type="InterPro" id="IPR046523">
    <property type="entry name" value="UTP20_dom"/>
</dbReference>
<gene>
    <name evidence="3" type="ORF">BE221DRAFT_196360</name>
</gene>
<feature type="domain" description="U3 small nucleolar RNA-associated protein 20 N-terminal" evidence="1">
    <location>
        <begin position="795"/>
        <end position="1371"/>
    </location>
</feature>
<name>A0A1Y5I478_OSTTA</name>
<organism evidence="3">
    <name type="scientific">Ostreococcus tauri</name>
    <name type="common">Marine green alga</name>
    <dbReference type="NCBI Taxonomy" id="70448"/>
    <lineage>
        <taxon>Eukaryota</taxon>
        <taxon>Viridiplantae</taxon>
        <taxon>Chlorophyta</taxon>
        <taxon>Mamiellophyceae</taxon>
        <taxon>Mamiellales</taxon>
        <taxon>Bathycoccaceae</taxon>
        <taxon>Ostreococcus</taxon>
    </lineage>
</organism>
<dbReference type="Pfam" id="PF20416">
    <property type="entry name" value="UTP20"/>
    <property type="match status" value="1"/>
</dbReference>
<dbReference type="GO" id="GO:0032040">
    <property type="term" value="C:small-subunit processome"/>
    <property type="evidence" value="ECO:0007669"/>
    <property type="project" value="TreeGrafter"/>
</dbReference>
<dbReference type="EMBL" id="KZ155839">
    <property type="protein sequence ID" value="OUS41982.1"/>
    <property type="molecule type" value="Genomic_DNA"/>
</dbReference>
<sequence>MQQWQETCCSHNFNSFVRENQGKCQTLPQVILHQSELVNSLVDHVHNEERNSIVAFLEVLASLSKDLSLDFLPHFDTAVKCFVRLIDEGADRDANALEAIFDCLSWLCKLSRKRFCEFPLELLTLTSGLRLHRCRRVRHLTAHVLGFTLRSSSGSMWTSIYAELVATIRIESPNMQTQLDFAIETGELLYHCVSGAAHDLHPVAFDRMRPTLELALSCDRCDAPIHAAIVDTMMQLVMNHVKAGQRFEELWEFIQDLLRTIVLSSTNLTIWTLLTRSISRFTRQDQLDFCVNIFNGVVTIYASDIESGDEVEYILQAQHKFVTKLFELLHASSDYIVPSDRSPIRLIPWRLLMPSDHEHTTLTLLHSLFDTCSKIGRISEDNVVVDAFRAARTSLLTLGESAICFARKIALNIRPVARTSGNRLSLDVLTAEVLDDDIVAQLIIEIYYMQITMKRGEALRVLVSLMESAVTEVLKVDEVPTRNTLAVLTACVDSANSLDMSDANKEESAFMVFIAGTVLHLSSSTFTSRATWGAISDFCVVHRSYLESYQTSIRKRLIEPAICMLDSEDKDIRKYAIIILHLAASNKMVMRSSDDAQREADDLLTQSLCGIEPELDVFCMIHTRDEGAKDVLYHMKRCTSKLSKFARSTSLASKNECQRALLVRCCLGSLHVRLTTLWPALSNYVLNLMKAQPSARDLVVKKLLSIESLCAIHHNHIVQSATPTKYLHTLLDDAITSESDHFWPYMHNILSLLADAELDVQFISELAEHFLRFVAHKNLPTNSTRKAYDQCLVDWLRLLQPACALLSTLNAALFLEAFETLLGHDHVEIARGALRCLQTWGLNHVSSELVDYLGLLLDERTFKTTLATKQINLDTSDELACFPLINVRDREKVMPYIVRVLQRHARRNDKYGSRSAALRAFSLFNTIEILPFFMSCISGVVDVCEAQLHEYLLDSLLLRRPADEWLSLQISLNTSSKSMMAFLLNTQNLIKHLRFHLHKCSHIFVLITFKVLVASSATLDAEVEPQNDGSIDRRTKFIHRESINVVASIFEHFPKEGQCFWPIIAPVMKQLAARVQVQVEHSLPPYLRIVQPISSQPDVLFGADSQTHFTDDVCDIIMRSWHCLNVHSISVECRLCLLHMLHDVTAYADDPKSAFRPRALDFLRRNPKLALIALSQVQFGRVKGKRSFDGNGLLILQRLVHMECVDDTLVSDVVKKVILTIAAMRRVDDATVYKLLLVLREIVSSRQLDLDLRNELLGRLAFLFEKLRSHVARCTLLDVFEVSGSDYGVCNVLVTQLKNMHAIQGGKVDEPDFETRLRAYSRLTPEQFSQLSTDAYAVEALVRQCLYDIKCTEFSIRLASRRVLASFVSAPLEVVNTENVGGTTQTRYTYEVIVRATSALLMHRDESVRSEGINLMKNILQNSTKTHLLKHPHIYDAFLDNICHIQPRHQSAALQDLAQILKNESLPVGYVTDYFLPLLKGFLHSNSTDVVERALSTVAVVLPFLTWSEYVQDLRKLTRSRRSASSAQEKYLYMALIHINSVEMSVQSPSLEIEKKDAVATLGCCVLPILEVSITAKETAAINHTVSHAMCALICLLEPVDRDDKLRAMMSKIAVAFCARSQKVRDSARRALLCLLKSVPSVIVVQCLHHLISRMDKGFTRYVRAALVALSLEKNVLTRADFKLMLPLFVKLIEDDFFGDLYDASRCDAVKEFCKECKTLYPLQSTYHIFKHVFDEHTLSVGMRPVKHFLCGRLASFKVQTSKLHAFHDALRRGLRENSQVSSRDVLLLFFSIFSDCADALSNQSERMMQEDHANHVMDSIQTENLRSFANMSLGIVSDVLEKKSSSHETSFGRKYMDDMLCILLSSLLRFGDLQNRIIVVLKRAFGHVPQLFREHFSLLTKNLCIVLKRSSHSDIRNSVYELLSKILRTHPSLTLPDDFCDMIVRFTVEDIARMDVSNANFSLLQAIVGSRIFFPHLYEVVEKMMLLNATGHTSQLRTACSKFIVQFILAYPIGERKMRSFFDAMLPNADYEYTQGRLSVLGTVSAIVEKIPEDVLAAHSELLLLFFLTKIASEEEGACRLICTKSSVLLLRRIPNENKNTLFTIINKAINGGNVKLSIAGLQVLKRSLPEIHQAVRIYGELEDIIISRIMRLAENDRLTDITSSILYNYLLLFEHAIEHHLLRSIDGNLIRSFCRSSIALLHHRHIWVQMATCRVLYLFVFCRAEGKLLADVLRPDSELLENMFDAFIGVLHRLSSFENKDALTQKTMSSLSGAIVLISASVLSRGEETSKFHERPRLRETFRDKMVHLILSMRTSTNDALQELALRWVAALAVELKDELACDSETLNCFLAICHHREGATEASIRLSNEVLECLSRHIRSETWANTMANVDSLSKVRTLLGKRKST</sequence>
<dbReference type="InterPro" id="IPR016024">
    <property type="entry name" value="ARM-type_fold"/>
</dbReference>
<dbReference type="SUPFAM" id="SSF48371">
    <property type="entry name" value="ARM repeat"/>
    <property type="match status" value="4"/>
</dbReference>
<evidence type="ECO:0000259" key="2">
    <source>
        <dbReference type="Pfam" id="PF20416"/>
    </source>
</evidence>
<accession>A0A1Y5I478</accession>
<reference evidence="3" key="1">
    <citation type="submission" date="2017-04" db="EMBL/GenBank/DDBJ databases">
        <title>Population genomics of picophytoplankton unveils novel chromosome hypervariability.</title>
        <authorList>
            <consortium name="DOE Joint Genome Institute"/>
            <person name="Blanc-Mathieu R."/>
            <person name="Krasovec M."/>
            <person name="Hebrard M."/>
            <person name="Yau S."/>
            <person name="Desgranges E."/>
            <person name="Martin J."/>
            <person name="Schackwitz W."/>
            <person name="Kuo A."/>
            <person name="Salin G."/>
            <person name="Donnadieu C."/>
            <person name="Desdevises Y."/>
            <person name="Sanchez-Ferandin S."/>
            <person name="Moreau H."/>
            <person name="Rivals E."/>
            <person name="Grigoriev I.V."/>
            <person name="Grimsley N."/>
            <person name="Eyre-Walker A."/>
            <person name="Piganeau G."/>
        </authorList>
    </citation>
    <scope>NUCLEOTIDE SEQUENCE [LARGE SCALE GENOMIC DNA]</scope>
    <source>
        <strain evidence="3">RCC 1115</strain>
    </source>
</reference>
<dbReference type="Pfam" id="PF07539">
    <property type="entry name" value="UTP20_N"/>
    <property type="match status" value="1"/>
</dbReference>
<proteinExistence type="predicted"/>
<dbReference type="InterPro" id="IPR052575">
    <property type="entry name" value="SSU_processome_comp_20"/>
</dbReference>
<feature type="domain" description="U3 small nucleolar RNA-associated protein 20" evidence="2">
    <location>
        <begin position="1577"/>
        <end position="1792"/>
    </location>
</feature>
<dbReference type="Gene3D" id="1.25.10.10">
    <property type="entry name" value="Leucine-rich Repeat Variant"/>
    <property type="match status" value="1"/>
</dbReference>
<dbReference type="InterPro" id="IPR011989">
    <property type="entry name" value="ARM-like"/>
</dbReference>
<dbReference type="PANTHER" id="PTHR17695:SF11">
    <property type="entry name" value="SMALL SUBUNIT PROCESSOME COMPONENT 20 HOMOLOG"/>
    <property type="match status" value="1"/>
</dbReference>
<protein>
    <submittedName>
        <fullName evidence="3">Uncharacterized protein</fullName>
    </submittedName>
</protein>
<dbReference type="Proteomes" id="UP000195557">
    <property type="component" value="Unassembled WGS sequence"/>
</dbReference>
<dbReference type="GO" id="GO:0030686">
    <property type="term" value="C:90S preribosome"/>
    <property type="evidence" value="ECO:0007669"/>
    <property type="project" value="TreeGrafter"/>
</dbReference>
<dbReference type="PANTHER" id="PTHR17695">
    <property type="entry name" value="SMALL SUBUNIT PROCESSOME COMPONENT 20 HOMOLOG"/>
    <property type="match status" value="1"/>
</dbReference>
<dbReference type="InterPro" id="IPR011430">
    <property type="entry name" value="UTP20_N"/>
</dbReference>
<evidence type="ECO:0000259" key="1">
    <source>
        <dbReference type="Pfam" id="PF07539"/>
    </source>
</evidence>